<feature type="compositionally biased region" description="Pro residues" evidence="1">
    <location>
        <begin position="68"/>
        <end position="78"/>
    </location>
</feature>
<feature type="region of interest" description="Disordered" evidence="1">
    <location>
        <begin position="55"/>
        <end position="79"/>
    </location>
</feature>
<sequence>MYPEGTRNPTMGEFLQFKRGAFKVAMESNVPVIPLTPRGPSYRWFSLRIILSTDATEPSNEQVNPRSYSPPPPSPPPRLSARHLRLSVGHPSISWAVALWRAPGRNSGICQN</sequence>
<name>A0A6H5HG08_9HEMI</name>
<dbReference type="OrthoDB" id="202234at2759"/>
<feature type="domain" description="Phospholipid/glycerol acyltransferase" evidence="2">
    <location>
        <begin position="1"/>
        <end position="35"/>
    </location>
</feature>
<feature type="compositionally biased region" description="Polar residues" evidence="1">
    <location>
        <begin position="55"/>
        <end position="64"/>
    </location>
</feature>
<dbReference type="EMBL" id="CADCXU010030248">
    <property type="protein sequence ID" value="CAB0016305.1"/>
    <property type="molecule type" value="Genomic_DNA"/>
</dbReference>
<dbReference type="GO" id="GO:0016746">
    <property type="term" value="F:acyltransferase activity"/>
    <property type="evidence" value="ECO:0007669"/>
    <property type="project" value="InterPro"/>
</dbReference>
<dbReference type="SUPFAM" id="SSF69593">
    <property type="entry name" value="Glycerol-3-phosphate (1)-acyltransferase"/>
    <property type="match status" value="1"/>
</dbReference>
<organism evidence="3 4">
    <name type="scientific">Nesidiocoris tenuis</name>
    <dbReference type="NCBI Taxonomy" id="355587"/>
    <lineage>
        <taxon>Eukaryota</taxon>
        <taxon>Metazoa</taxon>
        <taxon>Ecdysozoa</taxon>
        <taxon>Arthropoda</taxon>
        <taxon>Hexapoda</taxon>
        <taxon>Insecta</taxon>
        <taxon>Pterygota</taxon>
        <taxon>Neoptera</taxon>
        <taxon>Paraneoptera</taxon>
        <taxon>Hemiptera</taxon>
        <taxon>Heteroptera</taxon>
        <taxon>Panheteroptera</taxon>
        <taxon>Cimicomorpha</taxon>
        <taxon>Miridae</taxon>
        <taxon>Dicyphina</taxon>
        <taxon>Nesidiocoris</taxon>
    </lineage>
</organism>
<dbReference type="Pfam" id="PF01553">
    <property type="entry name" value="Acyltransferase"/>
    <property type="match status" value="1"/>
</dbReference>
<reference evidence="3 4" key="1">
    <citation type="submission" date="2020-02" db="EMBL/GenBank/DDBJ databases">
        <authorList>
            <person name="Ferguson B K."/>
        </authorList>
    </citation>
    <scope>NUCLEOTIDE SEQUENCE [LARGE SCALE GENOMIC DNA]</scope>
</reference>
<evidence type="ECO:0000313" key="3">
    <source>
        <dbReference type="EMBL" id="CAB0016305.1"/>
    </source>
</evidence>
<proteinExistence type="predicted"/>
<dbReference type="AlphaFoldDB" id="A0A6H5HG08"/>
<evidence type="ECO:0000313" key="4">
    <source>
        <dbReference type="Proteomes" id="UP000479000"/>
    </source>
</evidence>
<accession>A0A6H5HG08</accession>
<gene>
    <name evidence="3" type="ORF">NTEN_LOCUS20523</name>
</gene>
<evidence type="ECO:0000259" key="2">
    <source>
        <dbReference type="Pfam" id="PF01553"/>
    </source>
</evidence>
<dbReference type="Proteomes" id="UP000479000">
    <property type="component" value="Unassembled WGS sequence"/>
</dbReference>
<evidence type="ECO:0000256" key="1">
    <source>
        <dbReference type="SAM" id="MobiDB-lite"/>
    </source>
</evidence>
<keyword evidence="4" id="KW-1185">Reference proteome</keyword>
<protein>
    <recommendedName>
        <fullName evidence="2">Phospholipid/glycerol acyltransferase domain-containing protein</fullName>
    </recommendedName>
</protein>
<dbReference type="InterPro" id="IPR002123">
    <property type="entry name" value="Plipid/glycerol_acylTrfase"/>
</dbReference>
<feature type="non-terminal residue" evidence="3">
    <location>
        <position position="112"/>
    </location>
</feature>